<comment type="caution">
    <text evidence="3">The sequence shown here is derived from an EMBL/GenBank/DDBJ whole genome shotgun (WGS) entry which is preliminary data.</text>
</comment>
<feature type="region of interest" description="Disordered" evidence="1">
    <location>
        <begin position="329"/>
        <end position="353"/>
    </location>
</feature>
<feature type="compositionally biased region" description="Polar residues" evidence="1">
    <location>
        <begin position="64"/>
        <end position="78"/>
    </location>
</feature>
<evidence type="ECO:0000313" key="3">
    <source>
        <dbReference type="EMBL" id="KAG0578585.1"/>
    </source>
</evidence>
<dbReference type="Pfam" id="PF08590">
    <property type="entry name" value="DUF1771"/>
    <property type="match status" value="1"/>
</dbReference>
<gene>
    <name evidence="3" type="ORF">KC19_4G034900</name>
</gene>
<dbReference type="InterPro" id="IPR053242">
    <property type="entry name" value="PAM2-like_domain"/>
</dbReference>
<feature type="domain" description="Smr" evidence="2">
    <location>
        <begin position="537"/>
        <end position="619"/>
    </location>
</feature>
<dbReference type="PANTHER" id="PTHR46651">
    <property type="entry name" value="POLYADENYLATE-BINDING PROTEIN-INTERACTING PROTEIN 7"/>
    <property type="match status" value="1"/>
</dbReference>
<dbReference type="OrthoDB" id="3231855at2759"/>
<evidence type="ECO:0000259" key="2">
    <source>
        <dbReference type="PROSITE" id="PS50828"/>
    </source>
</evidence>
<feature type="compositionally biased region" description="Low complexity" evidence="1">
    <location>
        <begin position="38"/>
        <end position="53"/>
    </location>
</feature>
<feature type="region of interest" description="Disordered" evidence="1">
    <location>
        <begin position="92"/>
        <end position="127"/>
    </location>
</feature>
<name>A0A8T0I6F6_CERPU</name>
<proteinExistence type="predicted"/>
<dbReference type="Proteomes" id="UP000822688">
    <property type="component" value="Chromosome 4"/>
</dbReference>
<dbReference type="InterPro" id="IPR036063">
    <property type="entry name" value="Smr_dom_sf"/>
</dbReference>
<dbReference type="AlphaFoldDB" id="A0A8T0I6F6"/>
<dbReference type="PROSITE" id="PS50828">
    <property type="entry name" value="SMR"/>
    <property type="match status" value="1"/>
</dbReference>
<evidence type="ECO:0000313" key="4">
    <source>
        <dbReference type="Proteomes" id="UP000822688"/>
    </source>
</evidence>
<sequence length="619" mass="67104">MGYNGREFREPYKMGATSNGLGSFAAGEDLIGSMSNLSVSVGGDQSTSGSSDTPGYSSPLKLPQSISTSSLSLGRTNLNPNAAEFVPKAYKAPSTGVGDEQKSSTFAASGDKETAGSRLNRTNSINSNASDDEYRRFCRSQLPDDLMPDFDFGDFVESTDYEEPVPLDVPGRSPLSTNWAGAGVGNVVQGEHFTYDDRVNQNAVRATTYSPPGAGTARYSVEGSTSSMGPGFVRPYLPELRSPVQQVNVNRDRQPAWTDSNETGTSFTEWGSSDLTFPEDLAESVDPVTILAAEFPGFASESLAEIYYANGGDLALTVDMLAELEMQNEGASAKQFQPPPAPAPPSPRDFPALAGLENITGSQLSGRTSLGESRSVPDFAAVVRKQAAQQAAQLQFERNGGVDLSLGAVRGLSQSSGVGGFSREARVSHNERLEPFHMHGHEVQAPIAWLETGESVTNLYADMREEARDHARVRNAYFDQARQAYLTGNKALAKELSAKGQWHNEQMKAAHSKAGEAIYWQRNSNAYTNSAPGQRLIDLHGLHVGEAIPLLKREIAQLRYTVRNTRQRENVFICVGTGHHTKGSRTPSRLPAAVQRYLLEEEHLQFTEPQAGMLRIIIR</sequence>
<protein>
    <recommendedName>
        <fullName evidence="2">Smr domain-containing protein</fullName>
    </recommendedName>
</protein>
<dbReference type="SMART" id="SM01162">
    <property type="entry name" value="DUF1771"/>
    <property type="match status" value="1"/>
</dbReference>
<dbReference type="InterPro" id="IPR013899">
    <property type="entry name" value="DUF1771"/>
</dbReference>
<keyword evidence="4" id="KW-1185">Reference proteome</keyword>
<feature type="compositionally biased region" description="Polar residues" evidence="1">
    <location>
        <begin position="117"/>
        <end position="127"/>
    </location>
</feature>
<dbReference type="InterPro" id="IPR041806">
    <property type="entry name" value="CID5/6/7_CUE"/>
</dbReference>
<dbReference type="Gene3D" id="3.30.1370.110">
    <property type="match status" value="1"/>
</dbReference>
<reference evidence="3" key="1">
    <citation type="submission" date="2020-06" db="EMBL/GenBank/DDBJ databases">
        <title>WGS assembly of Ceratodon purpureus strain R40.</title>
        <authorList>
            <person name="Carey S.B."/>
            <person name="Jenkins J."/>
            <person name="Shu S."/>
            <person name="Lovell J.T."/>
            <person name="Sreedasyam A."/>
            <person name="Maumus F."/>
            <person name="Tiley G.P."/>
            <person name="Fernandez-Pozo N."/>
            <person name="Barry K."/>
            <person name="Chen C."/>
            <person name="Wang M."/>
            <person name="Lipzen A."/>
            <person name="Daum C."/>
            <person name="Saski C.A."/>
            <person name="Payton A.C."/>
            <person name="Mcbreen J.C."/>
            <person name="Conrad R.E."/>
            <person name="Kollar L.M."/>
            <person name="Olsson S."/>
            <person name="Huttunen S."/>
            <person name="Landis J.B."/>
            <person name="Wickett N.J."/>
            <person name="Johnson M.G."/>
            <person name="Rensing S.A."/>
            <person name="Grimwood J."/>
            <person name="Schmutz J."/>
            <person name="Mcdaniel S.F."/>
        </authorList>
    </citation>
    <scope>NUCLEOTIDE SEQUENCE</scope>
    <source>
        <strain evidence="3">R40</strain>
    </source>
</reference>
<accession>A0A8T0I6F6</accession>
<evidence type="ECO:0000256" key="1">
    <source>
        <dbReference type="SAM" id="MobiDB-lite"/>
    </source>
</evidence>
<feature type="compositionally biased region" description="Pro residues" evidence="1">
    <location>
        <begin position="337"/>
        <end position="348"/>
    </location>
</feature>
<dbReference type="EMBL" id="CM026424">
    <property type="protein sequence ID" value="KAG0578585.1"/>
    <property type="molecule type" value="Genomic_DNA"/>
</dbReference>
<dbReference type="SUPFAM" id="SSF160443">
    <property type="entry name" value="SMR domain-like"/>
    <property type="match status" value="1"/>
</dbReference>
<organism evidence="3 4">
    <name type="scientific">Ceratodon purpureus</name>
    <name type="common">Fire moss</name>
    <name type="synonym">Dicranum purpureum</name>
    <dbReference type="NCBI Taxonomy" id="3225"/>
    <lineage>
        <taxon>Eukaryota</taxon>
        <taxon>Viridiplantae</taxon>
        <taxon>Streptophyta</taxon>
        <taxon>Embryophyta</taxon>
        <taxon>Bryophyta</taxon>
        <taxon>Bryophytina</taxon>
        <taxon>Bryopsida</taxon>
        <taxon>Dicranidae</taxon>
        <taxon>Pseudoditrichales</taxon>
        <taxon>Ditrichaceae</taxon>
        <taxon>Ceratodon</taxon>
    </lineage>
</organism>
<dbReference type="CDD" id="cd14371">
    <property type="entry name" value="CUE_CID7_like"/>
    <property type="match status" value="1"/>
</dbReference>
<feature type="region of interest" description="Disordered" evidence="1">
    <location>
        <begin position="35"/>
        <end position="78"/>
    </location>
</feature>
<dbReference type="InterPro" id="IPR002625">
    <property type="entry name" value="Smr_dom"/>
</dbReference>
<dbReference type="SMART" id="SM00463">
    <property type="entry name" value="SMR"/>
    <property type="match status" value="1"/>
</dbReference>
<dbReference type="PANTHER" id="PTHR46651:SF1">
    <property type="entry name" value="SMALL MUTS RELATED FAMILY PROTEIN"/>
    <property type="match status" value="1"/>
</dbReference>